<dbReference type="Pfam" id="PF07969">
    <property type="entry name" value="Amidohydro_3"/>
    <property type="match status" value="1"/>
</dbReference>
<dbReference type="InterPro" id="IPR032466">
    <property type="entry name" value="Metal_Hydrolase"/>
</dbReference>
<reference evidence="2 3" key="1">
    <citation type="journal article" date="2019" name="ACS Chem. Biol.">
        <title>Identification and Mobilization of a Cryptic Antibiotic Biosynthesis Gene Locus from a Human-Pathogenic Nocardia Isolate.</title>
        <authorList>
            <person name="Herisse M."/>
            <person name="Ishida K."/>
            <person name="Porter J.L."/>
            <person name="Howden B."/>
            <person name="Hertweck C."/>
            <person name="Stinear T.P."/>
            <person name="Pidot S.J."/>
        </authorList>
    </citation>
    <scope>NUCLEOTIDE SEQUENCE [LARGE SCALE GENOMIC DNA]</scope>
    <source>
        <strain evidence="2 3">AUSMDU00024985</strain>
    </source>
</reference>
<dbReference type="RefSeq" id="WP_167461209.1">
    <property type="nucleotide sequence ID" value="NZ_CP046171.1"/>
</dbReference>
<dbReference type="InterPro" id="IPR013108">
    <property type="entry name" value="Amidohydro_3"/>
</dbReference>
<organism evidence="2 3">
    <name type="scientific">Nocardia brasiliensis</name>
    <dbReference type="NCBI Taxonomy" id="37326"/>
    <lineage>
        <taxon>Bacteria</taxon>
        <taxon>Bacillati</taxon>
        <taxon>Actinomycetota</taxon>
        <taxon>Actinomycetes</taxon>
        <taxon>Mycobacteriales</taxon>
        <taxon>Nocardiaceae</taxon>
        <taxon>Nocardia</taxon>
    </lineage>
</organism>
<evidence type="ECO:0000313" key="3">
    <source>
        <dbReference type="Proteomes" id="UP000501705"/>
    </source>
</evidence>
<dbReference type="InterPro" id="IPR050378">
    <property type="entry name" value="Metallo-dep_Hydrolases_sf"/>
</dbReference>
<dbReference type="Proteomes" id="UP000501705">
    <property type="component" value="Chromosome"/>
</dbReference>
<dbReference type="InterPro" id="IPR011059">
    <property type="entry name" value="Metal-dep_hydrolase_composite"/>
</dbReference>
<feature type="domain" description="Amidohydrolase 3" evidence="1">
    <location>
        <begin position="47"/>
        <end position="216"/>
    </location>
</feature>
<dbReference type="GO" id="GO:0016812">
    <property type="term" value="F:hydrolase activity, acting on carbon-nitrogen (but not peptide) bonds, in cyclic amides"/>
    <property type="evidence" value="ECO:0007669"/>
    <property type="project" value="TreeGrafter"/>
</dbReference>
<dbReference type="PANTHER" id="PTHR11647:SF1">
    <property type="entry name" value="COLLAPSIN RESPONSE MEDIATOR PROTEIN"/>
    <property type="match status" value="1"/>
</dbReference>
<name>A0A6G9XMH6_NOCBR</name>
<evidence type="ECO:0000259" key="1">
    <source>
        <dbReference type="Pfam" id="PF07969"/>
    </source>
</evidence>
<protein>
    <submittedName>
        <fullName evidence="2">Amidohydrolase family protein</fullName>
    </submittedName>
</protein>
<dbReference type="EMBL" id="CP046171">
    <property type="protein sequence ID" value="QIS02106.1"/>
    <property type="molecule type" value="Genomic_DNA"/>
</dbReference>
<sequence length="580" mass="63198">MSYDTIIKGGRWFDGAGSASAVRHLGLRGDRVVVVSADPLDEAGCARVVDAAGKWVVPGMIDIHTHYDVEVLKTPALSESVRHGVTTVLLGSCSLSTVHVGATDAGDLFGRVEAIPRKHVIEAVEQTKTWRSAHEYIAALEQLPLGPNIAAMLGHSDIRTALLGLDRATRKDVRPSAAELAAMESALTEALDAGFVGMSAQQLLFDKIDGDTCRSRTLPSTYAKARERRRLNAILRKRGRILQAGPDIASVRSVAAMTLSTLGIFRKRLKTTLLSAADIKANPALVHIMGPLARALNALGGDFRWQHLPVPFEVYADGIDLVIFEEFGSGAAALHLADQVERNALLQDEDYRRKFRKDYDARFGMRVWHRDFFDAEIVACPDDSVLGKTFGQVGVERGGLHPVDAFLDLVVEHGTKVRWRTTISNHRPEFLAKLGADPGVQLGFSDAGAHLRNMAFYNFGLRFLRRVHEAEQAGRPFLSLERAVHRMTGELADWYGIDAGHLRAGDRADLVVIDPAHLDATLDDYAESPVAQYDNLSRMVNRNDGAVSAVFIGGEYVFGAGTAAPALGTKRTGRFLRSLG</sequence>
<keyword evidence="2" id="KW-0378">Hydrolase</keyword>
<proteinExistence type="predicted"/>
<gene>
    <name evidence="2" type="ORF">F5X71_07040</name>
</gene>
<dbReference type="SUPFAM" id="SSF51338">
    <property type="entry name" value="Composite domain of metallo-dependent hydrolases"/>
    <property type="match status" value="1"/>
</dbReference>
<dbReference type="PANTHER" id="PTHR11647">
    <property type="entry name" value="HYDRANTOINASE/DIHYDROPYRIMIDINASE FAMILY MEMBER"/>
    <property type="match status" value="1"/>
</dbReference>
<dbReference type="SUPFAM" id="SSF51556">
    <property type="entry name" value="Metallo-dependent hydrolases"/>
    <property type="match status" value="1"/>
</dbReference>
<accession>A0A6G9XMH6</accession>
<dbReference type="AlphaFoldDB" id="A0A6G9XMH6"/>
<dbReference type="Gene3D" id="3.20.20.140">
    <property type="entry name" value="Metal-dependent hydrolases"/>
    <property type="match status" value="1"/>
</dbReference>
<evidence type="ECO:0000313" key="2">
    <source>
        <dbReference type="EMBL" id="QIS02106.1"/>
    </source>
</evidence>
<dbReference type="GO" id="GO:0005829">
    <property type="term" value="C:cytosol"/>
    <property type="evidence" value="ECO:0007669"/>
    <property type="project" value="TreeGrafter"/>
</dbReference>